<feature type="signal peptide" evidence="1">
    <location>
        <begin position="1"/>
        <end position="20"/>
    </location>
</feature>
<feature type="chain" id="PRO_5009263128" description="Cellulase (Glycosyl hydrolase family 5)" evidence="1">
    <location>
        <begin position="21"/>
        <end position="375"/>
    </location>
</feature>
<gene>
    <name evidence="2" type="ORF">SAMN05216490_1894</name>
</gene>
<protein>
    <recommendedName>
        <fullName evidence="4">Cellulase (Glycosyl hydrolase family 5)</fullName>
    </recommendedName>
</protein>
<dbReference type="Gene3D" id="3.20.20.80">
    <property type="entry name" value="Glycosidases"/>
    <property type="match status" value="1"/>
</dbReference>
<dbReference type="AlphaFoldDB" id="A0A1H1VDJ3"/>
<dbReference type="SUPFAM" id="SSF51445">
    <property type="entry name" value="(Trans)glycosidases"/>
    <property type="match status" value="1"/>
</dbReference>
<dbReference type="EMBL" id="LT629740">
    <property type="protein sequence ID" value="SDS82700.1"/>
    <property type="molecule type" value="Genomic_DNA"/>
</dbReference>
<evidence type="ECO:0008006" key="4">
    <source>
        <dbReference type="Google" id="ProtNLM"/>
    </source>
</evidence>
<keyword evidence="1" id="KW-0732">Signal</keyword>
<sequence length="375" mass="41235">MEKKLYLLFTAISLLTAAQAQNIIPMPSINNQAVAVGVNVINPYKLSIAEQNDMLSKIKSAGVHVIRASITLNDAGVDFAQRAWEQGIQIEWLIYHFGGYDPFGHVPLSAADPEQFRNTFAPILAKLEAKGIVLTAFELGNEINLSGTNPEFPIPGKGVQLSLDDLYHDTEGQQIAKGYLQYLKVLAVLKDIRDHSKLNQHTPILTAGLGNYEQNDGPLPGRPKGDIVSINSTIEYMRAHGLDSLVDGYAIHIYPWSNGPGDASAATGRRNRLANFDLKECQSIGSKSGKPGWITEWGFNNTDMNCPINDTNRTLLVKEMMNNYRPYVQQGRLVGLLYFSWNSDPLSKNVSFGSIFRCGALTESGKSALDPVLLK</sequence>
<dbReference type="InterPro" id="IPR017853">
    <property type="entry name" value="GH"/>
</dbReference>
<reference evidence="2 3" key="1">
    <citation type="submission" date="2016-10" db="EMBL/GenBank/DDBJ databases">
        <authorList>
            <person name="de Groot N.N."/>
        </authorList>
    </citation>
    <scope>NUCLEOTIDE SEQUENCE [LARGE SCALE GENOMIC DNA]</scope>
    <source>
        <strain evidence="2 3">MP1X4</strain>
    </source>
</reference>
<accession>A0A1H1VDJ3</accession>
<proteinExistence type="predicted"/>
<evidence type="ECO:0000313" key="2">
    <source>
        <dbReference type="EMBL" id="SDS82700.1"/>
    </source>
</evidence>
<dbReference type="RefSeq" id="WP_091371571.1">
    <property type="nucleotide sequence ID" value="NZ_LT629740.1"/>
</dbReference>
<dbReference type="OrthoDB" id="1466765at2"/>
<keyword evidence="3" id="KW-1185">Reference proteome</keyword>
<dbReference type="Proteomes" id="UP000199679">
    <property type="component" value="Chromosome I"/>
</dbReference>
<name>A0A1H1VDJ3_MUCMA</name>
<evidence type="ECO:0000313" key="3">
    <source>
        <dbReference type="Proteomes" id="UP000199679"/>
    </source>
</evidence>
<organism evidence="2 3">
    <name type="scientific">Mucilaginibacter mallensis</name>
    <dbReference type="NCBI Taxonomy" id="652787"/>
    <lineage>
        <taxon>Bacteria</taxon>
        <taxon>Pseudomonadati</taxon>
        <taxon>Bacteroidota</taxon>
        <taxon>Sphingobacteriia</taxon>
        <taxon>Sphingobacteriales</taxon>
        <taxon>Sphingobacteriaceae</taxon>
        <taxon>Mucilaginibacter</taxon>
    </lineage>
</organism>
<dbReference type="STRING" id="652787.SAMN05216490_1894"/>
<evidence type="ECO:0000256" key="1">
    <source>
        <dbReference type="SAM" id="SignalP"/>
    </source>
</evidence>